<dbReference type="EMBL" id="CADCXU010036257">
    <property type="protein sequence ID" value="CAB0021064.1"/>
    <property type="molecule type" value="Genomic_DNA"/>
</dbReference>
<evidence type="ECO:0000256" key="6">
    <source>
        <dbReference type="RuleBase" id="RU364032"/>
    </source>
</evidence>
<evidence type="ECO:0000313" key="10">
    <source>
        <dbReference type="Proteomes" id="UP000479000"/>
    </source>
</evidence>
<feature type="domain" description="Nrap protein" evidence="7">
    <location>
        <begin position="1"/>
        <end position="122"/>
    </location>
</feature>
<comment type="similarity">
    <text evidence="6">Belongs to the NRAP family.</text>
</comment>
<keyword evidence="3" id="KW-0158">Chromosome</keyword>
<accession>A0A6H5HSH0</accession>
<dbReference type="GO" id="GO:0032545">
    <property type="term" value="C:CURI complex"/>
    <property type="evidence" value="ECO:0007669"/>
    <property type="project" value="TreeGrafter"/>
</dbReference>
<evidence type="ECO:0000256" key="2">
    <source>
        <dbReference type="ARBA" id="ARBA00016437"/>
    </source>
</evidence>
<keyword evidence="6" id="KW-0539">Nucleus</keyword>
<evidence type="ECO:0000256" key="1">
    <source>
        <dbReference type="ARBA" id="ARBA00004286"/>
    </source>
</evidence>
<dbReference type="GO" id="GO:0034456">
    <property type="term" value="C:UTP-C complex"/>
    <property type="evidence" value="ECO:0007669"/>
    <property type="project" value="TreeGrafter"/>
</dbReference>
<protein>
    <recommendedName>
        <fullName evidence="2 6">Nucleolar protein 6</fullName>
    </recommendedName>
</protein>
<evidence type="ECO:0000313" key="9">
    <source>
        <dbReference type="EMBL" id="CAB0021064.1"/>
    </source>
</evidence>
<dbReference type="GO" id="GO:0006409">
    <property type="term" value="P:tRNA export from nucleus"/>
    <property type="evidence" value="ECO:0007669"/>
    <property type="project" value="TreeGrafter"/>
</dbReference>
<dbReference type="InterPro" id="IPR035082">
    <property type="entry name" value="Nrap_D1"/>
</dbReference>
<keyword evidence="6" id="KW-0694">RNA-binding</keyword>
<dbReference type="OrthoDB" id="10251401at2759"/>
<keyword evidence="10" id="KW-1185">Reference proteome</keyword>
<name>A0A6H5HSH0_9HEMI</name>
<reference evidence="9 10" key="1">
    <citation type="submission" date="2020-02" db="EMBL/GenBank/DDBJ databases">
        <authorList>
            <person name="Ferguson B K."/>
        </authorList>
    </citation>
    <scope>NUCLEOTIDE SEQUENCE [LARGE SCALE GENOMIC DNA]</scope>
</reference>
<dbReference type="InterPro" id="IPR005554">
    <property type="entry name" value="NOL6/Upt22"/>
</dbReference>
<evidence type="ECO:0000256" key="5">
    <source>
        <dbReference type="ARBA" id="ARBA00035020"/>
    </source>
</evidence>
<dbReference type="GO" id="GO:0032040">
    <property type="term" value="C:small-subunit processome"/>
    <property type="evidence" value="ECO:0007669"/>
    <property type="project" value="TreeGrafter"/>
</dbReference>
<comment type="subcellular location">
    <subcellularLocation>
        <location evidence="1">Chromosome</location>
    </subcellularLocation>
    <subcellularLocation>
        <location evidence="6">Nucleus</location>
        <location evidence="6">Nucleolus</location>
    </subcellularLocation>
</comment>
<proteinExistence type="inferred from homology"/>
<evidence type="ECO:0000256" key="3">
    <source>
        <dbReference type="ARBA" id="ARBA00022454"/>
    </source>
</evidence>
<evidence type="ECO:0000256" key="4">
    <source>
        <dbReference type="ARBA" id="ARBA00035000"/>
    </source>
</evidence>
<evidence type="ECO:0000259" key="8">
    <source>
        <dbReference type="Pfam" id="PF17404"/>
    </source>
</evidence>
<dbReference type="GO" id="GO:0006364">
    <property type="term" value="P:rRNA processing"/>
    <property type="evidence" value="ECO:0007669"/>
    <property type="project" value="TreeGrafter"/>
</dbReference>
<dbReference type="Proteomes" id="UP000479000">
    <property type="component" value="Unassembled WGS sequence"/>
</dbReference>
<comment type="function">
    <text evidence="4">Part of the small subunit (SSU) processome, first precursor of the small eukaryotic ribosomal subunit. During the assembly of the SSU processome in the nucleolus, many ribosome biogenesis factors, an RNA chaperone and ribosomal proteins associate with the nascent pre-rRNA and work in concert to generate RNA folding, modifications, rearrangements and cleavage as well as targeted degradation of pre-ribosomal RNA by the RNA exosome.</text>
</comment>
<comment type="subunit">
    <text evidence="5">Part of the small subunit (SSU) processome, composed of more than 70 proteins and the RNA chaperone small nucleolar RNA (snoRNA) U3.</text>
</comment>
<dbReference type="GO" id="GO:0005694">
    <property type="term" value="C:chromosome"/>
    <property type="evidence" value="ECO:0007669"/>
    <property type="project" value="UniProtKB-SubCell"/>
</dbReference>
<dbReference type="Pfam" id="PF17404">
    <property type="entry name" value="Nrap_D3"/>
    <property type="match status" value="1"/>
</dbReference>
<dbReference type="PANTHER" id="PTHR17972">
    <property type="entry name" value="NUCLEOLAR RNA-ASSOCIATED PROTEIN"/>
    <property type="match status" value="1"/>
</dbReference>
<dbReference type="GO" id="GO:0003723">
    <property type="term" value="F:RNA binding"/>
    <property type="evidence" value="ECO:0007669"/>
    <property type="project" value="UniProtKB-KW"/>
</dbReference>
<sequence length="503" mass="56339">MFKKSDKFDLLYLAKRALYLSHVAIYLKQSDLIVPGTNIKFVALNGDALKPCLVLRPNQKTAKALEVIVSAVPQAGFFKLTQFTPEKSNITTAEEVDCTPHYNSSICEDLVLEENEKTLQDAFGTNQNLKDAAILIAVWLKQRSLSEVKRESAHALNLLNKADTNSFQAIFLRNTPFLHQYDNVLCFHDAEVVSRAILSSAPRQLSVDFCLQNVPIFVPIVEKLLTKGLGDRLSLIGIGYPTDPRWDLSDSPTSYQLNGTLMIGLKLNPDNALSVIDKGPSSNTPEKVFTTPMSPFHAVIRLEKRVVTRRYQAIGFDGKMPMKKLRTSMGKISVHGFDPVSKYVTLLEGTTLTFLEQALSERTNLGGVTEGRICWSTILSASVAKCMAVSLLLSSRAYGSAPNFSNSSITLLRRWITAWCSNVCKAYNFVSKTWAVLREHFSLSAFVLTALIRSHRFECKLWTLKIKNLVYSLISQPRPRLSLYHTSDRFPPHPTDHLDRPIL</sequence>
<gene>
    <name evidence="9" type="ORF">NTEN_LOCUS24589</name>
</gene>
<evidence type="ECO:0000259" key="7">
    <source>
        <dbReference type="Pfam" id="PF03813"/>
    </source>
</evidence>
<dbReference type="Pfam" id="PF03813">
    <property type="entry name" value="Nrap"/>
    <property type="match status" value="1"/>
</dbReference>
<organism evidence="9 10">
    <name type="scientific">Nesidiocoris tenuis</name>
    <dbReference type="NCBI Taxonomy" id="355587"/>
    <lineage>
        <taxon>Eukaryota</taxon>
        <taxon>Metazoa</taxon>
        <taxon>Ecdysozoa</taxon>
        <taxon>Arthropoda</taxon>
        <taxon>Hexapoda</taxon>
        <taxon>Insecta</taxon>
        <taxon>Pterygota</taxon>
        <taxon>Neoptera</taxon>
        <taxon>Paraneoptera</taxon>
        <taxon>Hemiptera</taxon>
        <taxon>Heteroptera</taxon>
        <taxon>Panheteroptera</taxon>
        <taxon>Cimicomorpha</taxon>
        <taxon>Miridae</taxon>
        <taxon>Dicyphina</taxon>
        <taxon>Nesidiocoris</taxon>
    </lineage>
</organism>
<dbReference type="InterPro" id="IPR035368">
    <property type="entry name" value="Nrap_D3"/>
</dbReference>
<feature type="domain" description="Nrap protein" evidence="8">
    <location>
        <begin position="178"/>
        <end position="286"/>
    </location>
</feature>
<dbReference type="AlphaFoldDB" id="A0A6H5HSH0"/>
<dbReference type="PANTHER" id="PTHR17972:SF0">
    <property type="entry name" value="NUCLEOLAR PROTEIN 6"/>
    <property type="match status" value="1"/>
</dbReference>